<evidence type="ECO:0000313" key="3">
    <source>
        <dbReference type="Proteomes" id="UP000002487"/>
    </source>
</evidence>
<reference evidence="2 3" key="1">
    <citation type="journal article" date="2002" name="Genome Res.">
        <title>The genome of Methanosarcina acetivorans reveals extensive metabolic and physiological diversity.</title>
        <authorList>
            <person name="Galagan J.E."/>
            <person name="Nusbaum C."/>
            <person name="Roy A."/>
            <person name="Endrizzi M.G."/>
            <person name="Macdonald P."/>
            <person name="FitzHugh W."/>
            <person name="Calvo S."/>
            <person name="Engels R."/>
            <person name="Smirnov S."/>
            <person name="Atnoor D."/>
            <person name="Brown A."/>
            <person name="Allen N."/>
            <person name="Naylor J."/>
            <person name="Stange-Thomann N."/>
            <person name="DeArellano K."/>
            <person name="Johnson R."/>
            <person name="Linton L."/>
            <person name="McEwan P."/>
            <person name="McKernan K."/>
            <person name="Talamas J."/>
            <person name="Tirrell A."/>
            <person name="Ye W."/>
            <person name="Zimmer A."/>
            <person name="Barber R.D."/>
            <person name="Cann I."/>
            <person name="Graham D.E."/>
            <person name="Grahame D.A."/>
            <person name="Guss A."/>
            <person name="Hedderich R."/>
            <person name="Ingram-Smith C."/>
            <person name="Kuettner C.H."/>
            <person name="Krzycki J.A."/>
            <person name="Leigh J.A."/>
            <person name="Li W."/>
            <person name="Liu J."/>
            <person name="Mukhopadhyay B."/>
            <person name="Reeve J.N."/>
            <person name="Smith K."/>
            <person name="Springer T.A."/>
            <person name="Umayam L.A."/>
            <person name="White O."/>
            <person name="White R.H."/>
            <person name="de Macario E.C."/>
            <person name="Ferry J.G."/>
            <person name="Jarrell K.F."/>
            <person name="Jing H."/>
            <person name="Macario A.J.L."/>
            <person name="Paulsen I."/>
            <person name="Pritchett M."/>
            <person name="Sowers K.R."/>
            <person name="Swanson R.V."/>
            <person name="Zinder S.H."/>
            <person name="Lander E."/>
            <person name="Metcalf W.W."/>
            <person name="Birren B."/>
        </authorList>
    </citation>
    <scope>NUCLEOTIDE SEQUENCE [LARGE SCALE GENOMIC DNA]</scope>
    <source>
        <strain evidence="3">ATCC 35395 / DSM 2834 / JCM 12185 / C2A</strain>
    </source>
</reference>
<name>Q8TMW0_METAC</name>
<dbReference type="InterPro" id="IPR006626">
    <property type="entry name" value="PbH1"/>
</dbReference>
<dbReference type="AlphaFoldDB" id="Q8TMW0"/>
<feature type="transmembrane region" description="Helical" evidence="1">
    <location>
        <begin position="21"/>
        <end position="42"/>
    </location>
</feature>
<dbReference type="Proteomes" id="UP000002487">
    <property type="component" value="Chromosome"/>
</dbReference>
<dbReference type="InParanoid" id="Q8TMW0"/>
<dbReference type="InterPro" id="IPR011050">
    <property type="entry name" value="Pectin_lyase_fold/virulence"/>
</dbReference>
<proteinExistence type="predicted"/>
<dbReference type="Gene3D" id="2.160.20.20">
    <property type="match status" value="1"/>
</dbReference>
<protein>
    <submittedName>
        <fullName evidence="2">Uncharacterized protein</fullName>
    </submittedName>
</protein>
<dbReference type="HOGENOM" id="CLU_031112_2_0_2"/>
<keyword evidence="1" id="KW-1133">Transmembrane helix</keyword>
<dbReference type="KEGG" id="mac:MA_2541"/>
<sequence>MRLSRRNYPERGNQKMNKYLVSRNVVALLLATSIITLITLAGCGCLFDSDSSGGSESDRTSASITTKAYAQSGGTSAQATQAITASNPDESSIKVTDGGTFTLSDSTIKKTGNTSSNENSDFYGLNAAVLAESGSKVKLTNCTVSTSANGANAVFATGTRSSIVLSDVEIKTTGDGSRGVDATFTGNITCTDVDISTEGQHCAAIATDRGSGTVTVTGGTMNTAGDGSPGIYSTGVIKVSKAVITATGSEAAVIEGKNSITITNVTLSGAKKYGVMLYQSFSGDAEVGTSIFKMNGGSLTAEVGPLFYVTNTDSVIELKGADLTATSGTLLTASADKWGNTGSNGGVVTLKAEEEVLNGDITCDSLSSVTVILENGTSLTGAINADNTAGSIALILDSTSTWDVTGTSYLTSLTNKGPTLANIKDNGYTIYYDADESTNSWLKGRTYTLNGGGKLTPFTSSV</sequence>
<keyword evidence="3" id="KW-1185">Reference proteome</keyword>
<keyword evidence="1" id="KW-0812">Transmembrane</keyword>
<evidence type="ECO:0000313" key="2">
    <source>
        <dbReference type="EMBL" id="AAM05923.1"/>
    </source>
</evidence>
<gene>
    <name evidence="2" type="ordered locus">MA_2541</name>
</gene>
<keyword evidence="1" id="KW-0472">Membrane</keyword>
<evidence type="ECO:0000256" key="1">
    <source>
        <dbReference type="SAM" id="Phobius"/>
    </source>
</evidence>
<dbReference type="InterPro" id="IPR012332">
    <property type="entry name" value="Autotransporter_pectin_lyase_C"/>
</dbReference>
<accession>Q8TMW0</accession>
<organism evidence="2 3">
    <name type="scientific">Methanosarcina acetivorans (strain ATCC 35395 / DSM 2834 / JCM 12185 / C2A)</name>
    <dbReference type="NCBI Taxonomy" id="188937"/>
    <lineage>
        <taxon>Archaea</taxon>
        <taxon>Methanobacteriati</taxon>
        <taxon>Methanobacteriota</taxon>
        <taxon>Stenosarchaea group</taxon>
        <taxon>Methanomicrobia</taxon>
        <taxon>Methanosarcinales</taxon>
        <taxon>Methanosarcinaceae</taxon>
        <taxon>Methanosarcina</taxon>
    </lineage>
</organism>
<dbReference type="SMART" id="SM00710">
    <property type="entry name" value="PbH1"/>
    <property type="match status" value="4"/>
</dbReference>
<dbReference type="EMBL" id="AE010299">
    <property type="protein sequence ID" value="AAM05923.1"/>
    <property type="molecule type" value="Genomic_DNA"/>
</dbReference>
<dbReference type="EnsemblBacteria" id="AAM05923">
    <property type="protein sequence ID" value="AAM05923"/>
    <property type="gene ID" value="MA_2541"/>
</dbReference>
<dbReference type="SUPFAM" id="SSF51126">
    <property type="entry name" value="Pectin lyase-like"/>
    <property type="match status" value="1"/>
</dbReference>
<dbReference type="PhylomeDB" id="Q8TMW0"/>